<feature type="signal peptide" evidence="1">
    <location>
        <begin position="1"/>
        <end position="32"/>
    </location>
</feature>
<proteinExistence type="predicted"/>
<protein>
    <recommendedName>
        <fullName evidence="2">Surface-adhesin protein E-like domain-containing protein</fullName>
    </recommendedName>
</protein>
<evidence type="ECO:0000313" key="4">
    <source>
        <dbReference type="Proteomes" id="UP001216558"/>
    </source>
</evidence>
<comment type="caution">
    <text evidence="3">The sequence shown here is derived from an EMBL/GenBank/DDBJ whole genome shotgun (WGS) entry which is preliminary data.</text>
</comment>
<dbReference type="Proteomes" id="UP001216558">
    <property type="component" value="Unassembled WGS sequence"/>
</dbReference>
<dbReference type="EMBL" id="JAQQXQ010000012">
    <property type="protein sequence ID" value="MDC8755644.1"/>
    <property type="molecule type" value="Genomic_DNA"/>
</dbReference>
<name>A0ABT5JSR4_9SPHN</name>
<gene>
    <name evidence="3" type="ORF">OIK40_13420</name>
</gene>
<evidence type="ECO:0000259" key="2">
    <source>
        <dbReference type="Pfam" id="PF16747"/>
    </source>
</evidence>
<dbReference type="InterPro" id="IPR031939">
    <property type="entry name" value="Adhesin_E-like"/>
</dbReference>
<keyword evidence="4" id="KW-1185">Reference proteome</keyword>
<evidence type="ECO:0000256" key="1">
    <source>
        <dbReference type="SAM" id="SignalP"/>
    </source>
</evidence>
<accession>A0ABT5JSR4</accession>
<organism evidence="3 4">
    <name type="scientific">Erythrobacter fulvus</name>
    <dbReference type="NCBI Taxonomy" id="2987523"/>
    <lineage>
        <taxon>Bacteria</taxon>
        <taxon>Pseudomonadati</taxon>
        <taxon>Pseudomonadota</taxon>
        <taxon>Alphaproteobacteria</taxon>
        <taxon>Sphingomonadales</taxon>
        <taxon>Erythrobacteraceae</taxon>
        <taxon>Erythrobacter/Porphyrobacter group</taxon>
        <taxon>Erythrobacter</taxon>
    </lineage>
</organism>
<sequence length="209" mass="23298">MTNALGMLANRMRKFALGAILISGTIASSAIAADWVYVGTSASDTVFTVDRESIRTLPNGHKRAWIQTILLAPDDDGDDRYEIYLEFDCHELRRRNLQASYFKGDNLTRSINTSSEWTFVRPDSVGETILTAFASKRTKTDAVRLAFGHCKRRTRVEECPLAIAQVVWLMQSRSTTLPFEGIGPHRPNAFGASPGPSIYTRVDSILKKI</sequence>
<feature type="chain" id="PRO_5046980515" description="Surface-adhesin protein E-like domain-containing protein" evidence="1">
    <location>
        <begin position="33"/>
        <end position="209"/>
    </location>
</feature>
<dbReference type="RefSeq" id="WP_273678855.1">
    <property type="nucleotide sequence ID" value="NZ_JAQQXQ010000012.1"/>
</dbReference>
<feature type="domain" description="Surface-adhesin protein E-like" evidence="2">
    <location>
        <begin position="35"/>
        <end position="132"/>
    </location>
</feature>
<keyword evidence="1" id="KW-0732">Signal</keyword>
<evidence type="ECO:0000313" key="3">
    <source>
        <dbReference type="EMBL" id="MDC8755644.1"/>
    </source>
</evidence>
<reference evidence="3 4" key="1">
    <citation type="submission" date="2022-10" db="EMBL/GenBank/DDBJ databases">
        <title>Erythrobacter sp. sf7 Genome sequencing.</title>
        <authorList>
            <person name="Park S."/>
        </authorList>
    </citation>
    <scope>NUCLEOTIDE SEQUENCE [LARGE SCALE GENOMIC DNA]</scope>
    <source>
        <strain evidence="4">sf7</strain>
    </source>
</reference>
<dbReference type="Pfam" id="PF16747">
    <property type="entry name" value="Adhesin_E"/>
    <property type="match status" value="1"/>
</dbReference>